<protein>
    <submittedName>
        <fullName evidence="1">Uncharacterized protein</fullName>
    </submittedName>
</protein>
<name>A0A8H7RDT7_9FUNG</name>
<organism evidence="1 2">
    <name type="scientific">Mucor saturninus</name>
    <dbReference type="NCBI Taxonomy" id="64648"/>
    <lineage>
        <taxon>Eukaryota</taxon>
        <taxon>Fungi</taxon>
        <taxon>Fungi incertae sedis</taxon>
        <taxon>Mucoromycota</taxon>
        <taxon>Mucoromycotina</taxon>
        <taxon>Mucoromycetes</taxon>
        <taxon>Mucorales</taxon>
        <taxon>Mucorineae</taxon>
        <taxon>Mucoraceae</taxon>
        <taxon>Mucor</taxon>
    </lineage>
</organism>
<sequence>MVSGLTLESTNWLLSTFMSRIRIFLCHRNKQPQTNDVLLKRRKLAPSSLSLSKLPYKAQVKSKYSVSVPGTPDPESYHHQMGI</sequence>
<reference evidence="1" key="1">
    <citation type="submission" date="2020-12" db="EMBL/GenBank/DDBJ databases">
        <title>Metabolic potential, ecology and presence of endohyphal bacteria is reflected in genomic diversity of Mucoromycotina.</title>
        <authorList>
            <person name="Muszewska A."/>
            <person name="Okrasinska A."/>
            <person name="Steczkiewicz K."/>
            <person name="Drgas O."/>
            <person name="Orlowska M."/>
            <person name="Perlinska-Lenart U."/>
            <person name="Aleksandrzak-Piekarczyk T."/>
            <person name="Szatraj K."/>
            <person name="Zielenkiewicz U."/>
            <person name="Pilsyk S."/>
            <person name="Malc E."/>
            <person name="Mieczkowski P."/>
            <person name="Kruszewska J.S."/>
            <person name="Biernat P."/>
            <person name="Pawlowska J."/>
        </authorList>
    </citation>
    <scope>NUCLEOTIDE SEQUENCE</scope>
    <source>
        <strain evidence="1">WA0000017839</strain>
    </source>
</reference>
<proteinExistence type="predicted"/>
<gene>
    <name evidence="1" type="ORF">INT47_007758</name>
</gene>
<dbReference type="EMBL" id="JAEPRD010000018">
    <property type="protein sequence ID" value="KAG2208660.1"/>
    <property type="molecule type" value="Genomic_DNA"/>
</dbReference>
<evidence type="ECO:0000313" key="1">
    <source>
        <dbReference type="EMBL" id="KAG2208660.1"/>
    </source>
</evidence>
<dbReference type="AlphaFoldDB" id="A0A8H7RDT7"/>
<dbReference type="OrthoDB" id="2284687at2759"/>
<keyword evidence="2" id="KW-1185">Reference proteome</keyword>
<comment type="caution">
    <text evidence="1">The sequence shown here is derived from an EMBL/GenBank/DDBJ whole genome shotgun (WGS) entry which is preliminary data.</text>
</comment>
<evidence type="ECO:0000313" key="2">
    <source>
        <dbReference type="Proteomes" id="UP000603453"/>
    </source>
</evidence>
<dbReference type="Proteomes" id="UP000603453">
    <property type="component" value="Unassembled WGS sequence"/>
</dbReference>
<accession>A0A8H7RDT7</accession>